<evidence type="ECO:0000313" key="5">
    <source>
        <dbReference type="EMBL" id="KAJ56394.1"/>
    </source>
</evidence>
<dbReference type="Proteomes" id="UP000026249">
    <property type="component" value="Unassembled WGS sequence"/>
</dbReference>
<dbReference type="InterPro" id="IPR000335">
    <property type="entry name" value="Bleomycin-R"/>
</dbReference>
<evidence type="ECO:0000256" key="2">
    <source>
        <dbReference type="ARBA" id="ARBA00021572"/>
    </source>
</evidence>
<evidence type="ECO:0000313" key="6">
    <source>
        <dbReference type="Proteomes" id="UP000026249"/>
    </source>
</evidence>
<evidence type="ECO:0000259" key="4">
    <source>
        <dbReference type="PROSITE" id="PS51819"/>
    </source>
</evidence>
<accession>A0A037ZLB6</accession>
<dbReference type="Gene3D" id="3.10.180.10">
    <property type="entry name" value="2,3-Dihydroxybiphenyl 1,2-Dioxygenase, domain 1"/>
    <property type="match status" value="1"/>
</dbReference>
<dbReference type="CDD" id="cd08349">
    <property type="entry name" value="BLMA_like"/>
    <property type="match status" value="1"/>
</dbReference>
<dbReference type="EMBL" id="JFKE01000002">
    <property type="protein sequence ID" value="KAJ56394.1"/>
    <property type="molecule type" value="Genomic_DNA"/>
</dbReference>
<sequence length="129" mass="14371">MDNSICPIFPSRDFERTKDFYAPLGFQLVAEFPAEGYLILANEQVELHFARNPDHVAEISNFSAFVRVDDANALWASYENLGYPRAGIPRITPAELKPWAVCEMAIVDPDGHLLRCGHNPPDDHSAAST</sequence>
<dbReference type="InterPro" id="IPR037523">
    <property type="entry name" value="VOC_core"/>
</dbReference>
<dbReference type="OrthoDB" id="6624781at2"/>
<dbReference type="Pfam" id="PF00903">
    <property type="entry name" value="Glyoxalase"/>
    <property type="match status" value="1"/>
</dbReference>
<protein>
    <recommendedName>
        <fullName evidence="2">Bleomycin resistance protein</fullName>
    </recommendedName>
</protein>
<keyword evidence="3" id="KW-0046">Antibiotic resistance</keyword>
<dbReference type="InterPro" id="IPR004360">
    <property type="entry name" value="Glyas_Fos-R_dOase_dom"/>
</dbReference>
<dbReference type="GO" id="GO:0046677">
    <property type="term" value="P:response to antibiotic"/>
    <property type="evidence" value="ECO:0007669"/>
    <property type="project" value="UniProtKB-KW"/>
</dbReference>
<keyword evidence="6" id="KW-1185">Reference proteome</keyword>
<organism evidence="5 6">
    <name type="scientific">Actibacterium mucosum KCTC 23349</name>
    <dbReference type="NCBI Taxonomy" id="1454373"/>
    <lineage>
        <taxon>Bacteria</taxon>
        <taxon>Pseudomonadati</taxon>
        <taxon>Pseudomonadota</taxon>
        <taxon>Alphaproteobacteria</taxon>
        <taxon>Rhodobacterales</taxon>
        <taxon>Roseobacteraceae</taxon>
        <taxon>Actibacterium</taxon>
    </lineage>
</organism>
<gene>
    <name evidence="5" type="ORF">ACMU_05470</name>
</gene>
<dbReference type="InterPro" id="IPR029068">
    <property type="entry name" value="Glyas_Bleomycin-R_OHBP_Dase"/>
</dbReference>
<dbReference type="RefSeq" id="WP_152544502.1">
    <property type="nucleotide sequence ID" value="NZ_JFKE01000002.1"/>
</dbReference>
<reference evidence="5 6" key="1">
    <citation type="submission" date="2014-03" db="EMBL/GenBank/DDBJ databases">
        <title>Draft Genome Sequence of Actibacterium mucosum KCTC 23349, a Marine Alphaproteobacterium with Complex Ionic Requirements Isolated from Mediterranean Seawater at Malvarrosa Beach, Valencia, Spain.</title>
        <authorList>
            <person name="Arahal D.R."/>
            <person name="Shao Z."/>
            <person name="Lai Q."/>
            <person name="Pujalte M.J."/>
        </authorList>
    </citation>
    <scope>NUCLEOTIDE SEQUENCE [LARGE SCALE GENOMIC DNA]</scope>
    <source>
        <strain evidence="5 6">KCTC 23349</strain>
    </source>
</reference>
<feature type="domain" description="VOC" evidence="4">
    <location>
        <begin position="1"/>
        <end position="119"/>
    </location>
</feature>
<dbReference type="PROSITE" id="PS51819">
    <property type="entry name" value="VOC"/>
    <property type="match status" value="1"/>
</dbReference>
<dbReference type="SUPFAM" id="SSF54593">
    <property type="entry name" value="Glyoxalase/Bleomycin resistance protein/Dihydroxybiphenyl dioxygenase"/>
    <property type="match status" value="1"/>
</dbReference>
<evidence type="ECO:0000256" key="1">
    <source>
        <dbReference type="ARBA" id="ARBA00011051"/>
    </source>
</evidence>
<evidence type="ECO:0000256" key="3">
    <source>
        <dbReference type="ARBA" id="ARBA00023251"/>
    </source>
</evidence>
<name>A0A037ZLB6_9RHOB</name>
<dbReference type="AlphaFoldDB" id="A0A037ZLB6"/>
<proteinExistence type="inferred from homology"/>
<comment type="caution">
    <text evidence="5">The sequence shown here is derived from an EMBL/GenBank/DDBJ whole genome shotgun (WGS) entry which is preliminary data.</text>
</comment>
<comment type="similarity">
    <text evidence="1">Belongs to the bleomycin resistance protein family.</text>
</comment>